<sequence>MPSIEHHKLTSNTGPLASGVHPELMVKSELSGASAKVKTCLYCKDVAQIVRIVTHGKSPTLLRSGREIGLSPSEFKAIRCSE</sequence>
<feature type="non-terminal residue" evidence="1">
    <location>
        <position position="82"/>
    </location>
</feature>
<evidence type="ECO:0000313" key="1">
    <source>
        <dbReference type="EMBL" id="KAH9317054.1"/>
    </source>
</evidence>
<reference evidence="1 2" key="1">
    <citation type="journal article" date="2021" name="Nat. Plants">
        <title>The Taxus genome provides insights into paclitaxel biosynthesis.</title>
        <authorList>
            <person name="Xiong X."/>
            <person name="Gou J."/>
            <person name="Liao Q."/>
            <person name="Li Y."/>
            <person name="Zhou Q."/>
            <person name="Bi G."/>
            <person name="Li C."/>
            <person name="Du R."/>
            <person name="Wang X."/>
            <person name="Sun T."/>
            <person name="Guo L."/>
            <person name="Liang H."/>
            <person name="Lu P."/>
            <person name="Wu Y."/>
            <person name="Zhang Z."/>
            <person name="Ro D.K."/>
            <person name="Shang Y."/>
            <person name="Huang S."/>
            <person name="Yan J."/>
        </authorList>
    </citation>
    <scope>NUCLEOTIDE SEQUENCE [LARGE SCALE GENOMIC DNA]</scope>
    <source>
        <strain evidence="1">Ta-2019</strain>
    </source>
</reference>
<gene>
    <name evidence="1" type="ORF">KI387_018823</name>
</gene>
<dbReference type="Proteomes" id="UP000824469">
    <property type="component" value="Unassembled WGS sequence"/>
</dbReference>
<accession>A0AA38G9N3</accession>
<protein>
    <submittedName>
        <fullName evidence="1">Uncharacterized protein</fullName>
    </submittedName>
</protein>
<dbReference type="AlphaFoldDB" id="A0AA38G9N3"/>
<evidence type="ECO:0000313" key="2">
    <source>
        <dbReference type="Proteomes" id="UP000824469"/>
    </source>
</evidence>
<dbReference type="EMBL" id="JAHRHJ020000004">
    <property type="protein sequence ID" value="KAH9317054.1"/>
    <property type="molecule type" value="Genomic_DNA"/>
</dbReference>
<comment type="caution">
    <text evidence="1">The sequence shown here is derived from an EMBL/GenBank/DDBJ whole genome shotgun (WGS) entry which is preliminary data.</text>
</comment>
<keyword evidence="2" id="KW-1185">Reference proteome</keyword>
<name>A0AA38G9N3_TAXCH</name>
<proteinExistence type="predicted"/>
<organism evidence="1 2">
    <name type="scientific">Taxus chinensis</name>
    <name type="common">Chinese yew</name>
    <name type="synonym">Taxus wallichiana var. chinensis</name>
    <dbReference type="NCBI Taxonomy" id="29808"/>
    <lineage>
        <taxon>Eukaryota</taxon>
        <taxon>Viridiplantae</taxon>
        <taxon>Streptophyta</taxon>
        <taxon>Embryophyta</taxon>
        <taxon>Tracheophyta</taxon>
        <taxon>Spermatophyta</taxon>
        <taxon>Pinopsida</taxon>
        <taxon>Pinidae</taxon>
        <taxon>Conifers II</taxon>
        <taxon>Cupressales</taxon>
        <taxon>Taxaceae</taxon>
        <taxon>Taxus</taxon>
    </lineage>
</organism>